<comment type="subcellular location">
    <subcellularLocation>
        <location evidence="4 18">Cytoplasm</location>
    </subcellularLocation>
</comment>
<keyword evidence="13 18" id="KW-0862">Zinc</keyword>
<dbReference type="GO" id="GO:0000166">
    <property type="term" value="F:nucleotide binding"/>
    <property type="evidence" value="ECO:0007669"/>
    <property type="project" value="UniProtKB-KW"/>
</dbReference>
<evidence type="ECO:0000256" key="8">
    <source>
        <dbReference type="ARBA" id="ARBA00017684"/>
    </source>
</evidence>
<dbReference type="CDD" id="cd08195">
    <property type="entry name" value="DHQS"/>
    <property type="match status" value="1"/>
</dbReference>
<evidence type="ECO:0000256" key="15">
    <source>
        <dbReference type="ARBA" id="ARBA00023141"/>
    </source>
</evidence>
<proteinExistence type="inferred from homology"/>
<name>A0A7G9R478_9MICO</name>
<keyword evidence="16 18" id="KW-0456">Lyase</keyword>
<feature type="binding site" evidence="18">
    <location>
        <begin position="69"/>
        <end position="74"/>
    </location>
    <ligand>
        <name>NAD(+)</name>
        <dbReference type="ChEBI" id="CHEBI:57540"/>
    </ligand>
</feature>
<comment type="catalytic activity">
    <reaction evidence="1 18">
        <text>7-phospho-2-dehydro-3-deoxy-D-arabino-heptonate = 3-dehydroquinate + phosphate</text>
        <dbReference type="Rhea" id="RHEA:21968"/>
        <dbReference type="ChEBI" id="CHEBI:32364"/>
        <dbReference type="ChEBI" id="CHEBI:43474"/>
        <dbReference type="ChEBI" id="CHEBI:58394"/>
        <dbReference type="EC" id="4.2.3.4"/>
    </reaction>
</comment>
<evidence type="ECO:0000256" key="17">
    <source>
        <dbReference type="ARBA" id="ARBA00023285"/>
    </source>
</evidence>
<keyword evidence="10 18" id="KW-0028">Amino-acid biosynthesis</keyword>
<dbReference type="NCBIfam" id="TIGR01357">
    <property type="entry name" value="aroB"/>
    <property type="match status" value="1"/>
</dbReference>
<keyword evidence="17 18" id="KW-0170">Cobalt</keyword>
<dbReference type="InterPro" id="IPR056179">
    <property type="entry name" value="DHQS_C"/>
</dbReference>
<dbReference type="InterPro" id="IPR030963">
    <property type="entry name" value="DHQ_synth_fam"/>
</dbReference>
<keyword evidence="12 18" id="KW-0547">Nucleotide-binding</keyword>
<evidence type="ECO:0000256" key="1">
    <source>
        <dbReference type="ARBA" id="ARBA00001393"/>
    </source>
</evidence>
<keyword evidence="9 18" id="KW-0963">Cytoplasm</keyword>
<feature type="domain" description="3-dehydroquinate synthase N-terminal" evidence="19">
    <location>
        <begin position="67"/>
        <end position="175"/>
    </location>
</feature>
<evidence type="ECO:0000256" key="6">
    <source>
        <dbReference type="ARBA" id="ARBA00005412"/>
    </source>
</evidence>
<dbReference type="PANTHER" id="PTHR43622">
    <property type="entry name" value="3-DEHYDROQUINATE SYNTHASE"/>
    <property type="match status" value="1"/>
</dbReference>
<dbReference type="GO" id="GO:0008652">
    <property type="term" value="P:amino acid biosynthetic process"/>
    <property type="evidence" value="ECO:0007669"/>
    <property type="project" value="UniProtKB-KW"/>
</dbReference>
<dbReference type="Pfam" id="PF01761">
    <property type="entry name" value="DHQ_synthase"/>
    <property type="match status" value="1"/>
</dbReference>
<dbReference type="PANTHER" id="PTHR43622:SF7">
    <property type="entry name" value="3-DEHYDROQUINATE SYNTHASE, CHLOROPLASTIC"/>
    <property type="match status" value="1"/>
</dbReference>
<evidence type="ECO:0000256" key="4">
    <source>
        <dbReference type="ARBA" id="ARBA00004496"/>
    </source>
</evidence>
<evidence type="ECO:0000256" key="10">
    <source>
        <dbReference type="ARBA" id="ARBA00022605"/>
    </source>
</evidence>
<dbReference type="FunFam" id="3.40.50.1970:FF:000007">
    <property type="entry name" value="Pentafunctional AROM polypeptide"/>
    <property type="match status" value="1"/>
</dbReference>
<keyword evidence="14 18" id="KW-0520">NAD</keyword>
<feature type="binding site" evidence="18">
    <location>
        <position position="182"/>
    </location>
    <ligand>
        <name>Zn(2+)</name>
        <dbReference type="ChEBI" id="CHEBI:29105"/>
    </ligand>
</feature>
<sequence length="357" mass="37332">MSESVVVPVGDLHDVVVGRGVLERVTAMVPAGARQVLLVRPEKLERYSSSVAAALAEAGYLVHDAPVPDAEAAKTAQVASGLWSLLGRHAFTRTDVVVAVGGGTVTDLAGFVAATWLRGVPVVQVPTTLLAMVDAAVGGKTGINIPEGKNLVGAFHIPAGVVCDLDVLETLPRVDLVAGLAEVVKGGFIADPGILELVEADPDAATDWASPVLAELVERKVRVKAEVVAADLREAFGREVLNYGHTLGHAVEQVSGYRRRHGEAVAVGMVFAAELGHRAGGVDDALLTRHRAVLEAVGLPTTYDEVPFGRLLPVMARDKKSRGATLRFVVLDGLAHPVRLEGPDEAVLRAAYAALAP</sequence>
<keyword evidence="22" id="KW-1185">Reference proteome</keyword>
<keyword evidence="11 18" id="KW-0479">Metal-binding</keyword>
<evidence type="ECO:0000313" key="22">
    <source>
        <dbReference type="Proteomes" id="UP000515976"/>
    </source>
</evidence>
<reference evidence="21 22" key="1">
    <citation type="submission" date="2020-08" db="EMBL/GenBank/DDBJ databases">
        <title>Genome sequence of Phycicoccus endophyticus JCM 31784T.</title>
        <authorList>
            <person name="Hyun D.-W."/>
            <person name="Bae J.-W."/>
        </authorList>
    </citation>
    <scope>NUCLEOTIDE SEQUENCE [LARGE SCALE GENOMIC DNA]</scope>
    <source>
        <strain evidence="21 22">JCM 31784</strain>
    </source>
</reference>
<evidence type="ECO:0000313" key="21">
    <source>
        <dbReference type="EMBL" id="QNN50403.1"/>
    </source>
</evidence>
<feature type="domain" description="3-dehydroquinate synthase C-terminal" evidence="20">
    <location>
        <begin position="179"/>
        <end position="321"/>
    </location>
</feature>
<dbReference type="GO" id="GO:0003856">
    <property type="term" value="F:3-dehydroquinate synthase activity"/>
    <property type="evidence" value="ECO:0007669"/>
    <property type="project" value="UniProtKB-UniRule"/>
</dbReference>
<evidence type="ECO:0000256" key="11">
    <source>
        <dbReference type="ARBA" id="ARBA00022723"/>
    </source>
</evidence>
<dbReference type="HAMAP" id="MF_00110">
    <property type="entry name" value="DHQ_synthase"/>
    <property type="match status" value="1"/>
</dbReference>
<dbReference type="Proteomes" id="UP000515976">
    <property type="component" value="Chromosome"/>
</dbReference>
<dbReference type="Pfam" id="PF24621">
    <property type="entry name" value="DHQS_C"/>
    <property type="match status" value="1"/>
</dbReference>
<feature type="binding site" evidence="18">
    <location>
        <position position="149"/>
    </location>
    <ligand>
        <name>NAD(+)</name>
        <dbReference type="ChEBI" id="CHEBI:57540"/>
    </ligand>
</feature>
<feature type="binding site" evidence="18">
    <location>
        <position position="261"/>
    </location>
    <ligand>
        <name>Zn(2+)</name>
        <dbReference type="ChEBI" id="CHEBI:29105"/>
    </ligand>
</feature>
<comment type="cofactor">
    <cofactor evidence="18">
        <name>Co(2+)</name>
        <dbReference type="ChEBI" id="CHEBI:48828"/>
    </cofactor>
    <cofactor evidence="18">
        <name>Zn(2+)</name>
        <dbReference type="ChEBI" id="CHEBI:29105"/>
    </cofactor>
    <text evidence="18">Binds 1 divalent metal cation per subunit. Can use either Co(2+) or Zn(2+).</text>
</comment>
<dbReference type="AlphaFoldDB" id="A0A7G9R478"/>
<evidence type="ECO:0000256" key="16">
    <source>
        <dbReference type="ARBA" id="ARBA00023239"/>
    </source>
</evidence>
<dbReference type="PIRSF" id="PIRSF001455">
    <property type="entry name" value="DHQ_synth"/>
    <property type="match status" value="1"/>
</dbReference>
<accession>A0A7G9R478</accession>
<evidence type="ECO:0000256" key="5">
    <source>
        <dbReference type="ARBA" id="ARBA00004661"/>
    </source>
</evidence>
<evidence type="ECO:0000256" key="9">
    <source>
        <dbReference type="ARBA" id="ARBA00022490"/>
    </source>
</evidence>
<dbReference type="Gene3D" id="1.20.1090.10">
    <property type="entry name" value="Dehydroquinate synthase-like - alpha domain"/>
    <property type="match status" value="1"/>
</dbReference>
<dbReference type="GO" id="GO:0005737">
    <property type="term" value="C:cytoplasm"/>
    <property type="evidence" value="ECO:0007669"/>
    <property type="project" value="UniProtKB-SubCell"/>
</dbReference>
<organism evidence="21 22">
    <name type="scientific">Phycicoccus endophyticus</name>
    <dbReference type="NCBI Taxonomy" id="1690220"/>
    <lineage>
        <taxon>Bacteria</taxon>
        <taxon>Bacillati</taxon>
        <taxon>Actinomycetota</taxon>
        <taxon>Actinomycetes</taxon>
        <taxon>Micrococcales</taxon>
        <taxon>Intrasporangiaceae</taxon>
        <taxon>Phycicoccus</taxon>
    </lineage>
</organism>
<evidence type="ECO:0000256" key="12">
    <source>
        <dbReference type="ARBA" id="ARBA00022741"/>
    </source>
</evidence>
<evidence type="ECO:0000256" key="3">
    <source>
        <dbReference type="ARBA" id="ARBA00001947"/>
    </source>
</evidence>
<dbReference type="Gene3D" id="3.40.50.1970">
    <property type="match status" value="1"/>
</dbReference>
<evidence type="ECO:0000259" key="20">
    <source>
        <dbReference type="Pfam" id="PF24621"/>
    </source>
</evidence>
<dbReference type="RefSeq" id="WP_166098045.1">
    <property type="nucleotide sequence ID" value="NZ_BMMY01000001.1"/>
</dbReference>
<comment type="cofactor">
    <cofactor evidence="2 18">
        <name>NAD(+)</name>
        <dbReference type="ChEBI" id="CHEBI:57540"/>
    </cofactor>
</comment>
<comment type="cofactor">
    <cofactor evidence="3">
        <name>Zn(2+)</name>
        <dbReference type="ChEBI" id="CHEBI:29105"/>
    </cofactor>
</comment>
<dbReference type="SUPFAM" id="SSF56796">
    <property type="entry name" value="Dehydroquinate synthase-like"/>
    <property type="match status" value="1"/>
</dbReference>
<feature type="binding site" evidence="18">
    <location>
        <position position="245"/>
    </location>
    <ligand>
        <name>Zn(2+)</name>
        <dbReference type="ChEBI" id="CHEBI:29105"/>
    </ligand>
</feature>
<evidence type="ECO:0000256" key="18">
    <source>
        <dbReference type="HAMAP-Rule" id="MF_00110"/>
    </source>
</evidence>
<dbReference type="EMBL" id="CP060712">
    <property type="protein sequence ID" value="QNN50403.1"/>
    <property type="molecule type" value="Genomic_DNA"/>
</dbReference>
<comment type="similarity">
    <text evidence="6 18">Belongs to the sugar phosphate cyclases superfamily. Dehydroquinate synthase family.</text>
</comment>
<comment type="pathway">
    <text evidence="5 18">Metabolic intermediate biosynthesis; chorismate biosynthesis; chorismate from D-erythrose 4-phosphate and phosphoenolpyruvate: step 2/7.</text>
</comment>
<comment type="function">
    <text evidence="18">Catalyzes the conversion of 3-deoxy-D-arabino-heptulosonate 7-phosphate (DAHP) to dehydroquinate (DHQ).</text>
</comment>
<dbReference type="GO" id="GO:0046872">
    <property type="term" value="F:metal ion binding"/>
    <property type="evidence" value="ECO:0007669"/>
    <property type="project" value="UniProtKB-KW"/>
</dbReference>
<dbReference type="EC" id="4.2.3.4" evidence="7 18"/>
<feature type="binding site" evidence="18">
    <location>
        <position position="140"/>
    </location>
    <ligand>
        <name>NAD(+)</name>
        <dbReference type="ChEBI" id="CHEBI:57540"/>
    </ligand>
</feature>
<protein>
    <recommendedName>
        <fullName evidence="8 18">3-dehydroquinate synthase</fullName>
        <shortName evidence="18">DHQS</shortName>
        <ecNumber evidence="7 18">4.2.3.4</ecNumber>
    </recommendedName>
</protein>
<dbReference type="GO" id="GO:0009423">
    <property type="term" value="P:chorismate biosynthetic process"/>
    <property type="evidence" value="ECO:0007669"/>
    <property type="project" value="UniProtKB-UniRule"/>
</dbReference>
<comment type="caution">
    <text evidence="18">Lacks conserved residue(s) required for the propagation of feature annotation.</text>
</comment>
<dbReference type="GO" id="GO:0009073">
    <property type="term" value="P:aromatic amino acid family biosynthetic process"/>
    <property type="evidence" value="ECO:0007669"/>
    <property type="project" value="UniProtKB-KW"/>
</dbReference>
<evidence type="ECO:0000256" key="7">
    <source>
        <dbReference type="ARBA" id="ARBA00013031"/>
    </source>
</evidence>
<dbReference type="InterPro" id="IPR030960">
    <property type="entry name" value="DHQS/DOIS_N"/>
</dbReference>
<dbReference type="UniPathway" id="UPA00053">
    <property type="reaction ID" value="UER00085"/>
</dbReference>
<evidence type="ECO:0000256" key="2">
    <source>
        <dbReference type="ARBA" id="ARBA00001911"/>
    </source>
</evidence>
<evidence type="ECO:0000256" key="13">
    <source>
        <dbReference type="ARBA" id="ARBA00022833"/>
    </source>
</evidence>
<dbReference type="KEGG" id="pei:H9L10_05150"/>
<dbReference type="InterPro" id="IPR016037">
    <property type="entry name" value="DHQ_synth_AroB"/>
</dbReference>
<evidence type="ECO:0000259" key="19">
    <source>
        <dbReference type="Pfam" id="PF01761"/>
    </source>
</evidence>
<evidence type="ECO:0000256" key="14">
    <source>
        <dbReference type="ARBA" id="ARBA00023027"/>
    </source>
</evidence>
<gene>
    <name evidence="18" type="primary">aroB</name>
    <name evidence="21" type="ORF">H9L10_05150</name>
</gene>
<keyword evidence="15 18" id="KW-0057">Aromatic amino acid biosynthesis</keyword>
<dbReference type="InterPro" id="IPR050071">
    <property type="entry name" value="Dehydroquinate_synthase"/>
</dbReference>
<feature type="binding site" evidence="18">
    <location>
        <begin position="127"/>
        <end position="128"/>
    </location>
    <ligand>
        <name>NAD(+)</name>
        <dbReference type="ChEBI" id="CHEBI:57540"/>
    </ligand>
</feature>